<name>A0A1F5YHL3_9BACT</name>
<evidence type="ECO:0000313" key="2">
    <source>
        <dbReference type="Proteomes" id="UP000177396"/>
    </source>
</evidence>
<dbReference type="AlphaFoldDB" id="A0A1F5YHL3"/>
<dbReference type="Proteomes" id="UP000177396">
    <property type="component" value="Unassembled WGS sequence"/>
</dbReference>
<protein>
    <submittedName>
        <fullName evidence="1">Uncharacterized protein</fullName>
    </submittedName>
</protein>
<proteinExistence type="predicted"/>
<organism evidence="1 2">
    <name type="scientific">Candidatus Gottesmanbacteria bacterium RBG_16_38_7b</name>
    <dbReference type="NCBI Taxonomy" id="1798372"/>
    <lineage>
        <taxon>Bacteria</taxon>
        <taxon>Candidatus Gottesmaniibacteriota</taxon>
    </lineage>
</organism>
<evidence type="ECO:0000313" key="1">
    <source>
        <dbReference type="EMBL" id="OGF99593.1"/>
    </source>
</evidence>
<reference evidence="1 2" key="1">
    <citation type="journal article" date="2016" name="Nat. Commun.">
        <title>Thousands of microbial genomes shed light on interconnected biogeochemical processes in an aquifer system.</title>
        <authorList>
            <person name="Anantharaman K."/>
            <person name="Brown C.T."/>
            <person name="Hug L.A."/>
            <person name="Sharon I."/>
            <person name="Castelle C.J."/>
            <person name="Probst A.J."/>
            <person name="Thomas B.C."/>
            <person name="Singh A."/>
            <person name="Wilkins M.J."/>
            <person name="Karaoz U."/>
            <person name="Brodie E.L."/>
            <person name="Williams K.H."/>
            <person name="Hubbard S.S."/>
            <person name="Banfield J.F."/>
        </authorList>
    </citation>
    <scope>NUCLEOTIDE SEQUENCE [LARGE SCALE GENOMIC DNA]</scope>
</reference>
<gene>
    <name evidence="1" type="ORF">A2153_05115</name>
</gene>
<sequence>MFILHGKENLNLRHTPEQLGIKVPVGPVIVKATFPGNSAILPIIDASYNLHGQWLTTPDQFDGGTLHKIIGPDGKASYLGILIEDGGLKLFKGNNGELEVTRHNDVSIKNLSKDVTAYLISRQGKQHTLVTRLLGPATYIEYHIILKMTTDNWENILNWINPNRLISGSDNIKFGGVRRFMSTNWTNHGIPFDGT</sequence>
<accession>A0A1F5YHL3</accession>
<dbReference type="EMBL" id="MFJB01000056">
    <property type="protein sequence ID" value="OGF99593.1"/>
    <property type="molecule type" value="Genomic_DNA"/>
</dbReference>
<comment type="caution">
    <text evidence="1">The sequence shown here is derived from an EMBL/GenBank/DDBJ whole genome shotgun (WGS) entry which is preliminary data.</text>
</comment>